<comment type="caution">
    <text evidence="4">The sequence shown here is derived from an EMBL/GenBank/DDBJ whole genome shotgun (WGS) entry which is preliminary data.</text>
</comment>
<keyword evidence="2" id="KW-0560">Oxidoreductase</keyword>
<gene>
    <name evidence="4" type="ORF">CRG98_002641</name>
</gene>
<name>A0A2I0L8V3_PUNGR</name>
<dbReference type="InterPro" id="IPR036291">
    <property type="entry name" value="NAD(P)-bd_dom_sf"/>
</dbReference>
<dbReference type="Pfam" id="PF01370">
    <property type="entry name" value="Epimerase"/>
    <property type="match status" value="1"/>
</dbReference>
<evidence type="ECO:0000256" key="1">
    <source>
        <dbReference type="ARBA" id="ARBA00022857"/>
    </source>
</evidence>
<dbReference type="SUPFAM" id="SSF51735">
    <property type="entry name" value="NAD(P)-binding Rossmann-fold domains"/>
    <property type="match status" value="1"/>
</dbReference>
<dbReference type="AlphaFoldDB" id="A0A2I0L8V3"/>
<dbReference type="Proteomes" id="UP000233551">
    <property type="component" value="Unassembled WGS sequence"/>
</dbReference>
<dbReference type="STRING" id="22663.A0A2I0L8V3"/>
<evidence type="ECO:0000313" key="4">
    <source>
        <dbReference type="EMBL" id="PKI77138.1"/>
    </source>
</evidence>
<evidence type="ECO:0000313" key="5">
    <source>
        <dbReference type="Proteomes" id="UP000233551"/>
    </source>
</evidence>
<reference evidence="4 5" key="1">
    <citation type="submission" date="2017-11" db="EMBL/GenBank/DDBJ databases">
        <title>De-novo sequencing of pomegranate (Punica granatum L.) genome.</title>
        <authorList>
            <person name="Akparov Z."/>
            <person name="Amiraslanov A."/>
            <person name="Hajiyeva S."/>
            <person name="Abbasov M."/>
            <person name="Kaur K."/>
            <person name="Hamwieh A."/>
            <person name="Solovyev V."/>
            <person name="Salamov A."/>
            <person name="Braich B."/>
            <person name="Kosarev P."/>
            <person name="Mahmoud A."/>
            <person name="Hajiyev E."/>
            <person name="Babayeva S."/>
            <person name="Izzatullayeva V."/>
            <person name="Mammadov A."/>
            <person name="Mammadov A."/>
            <person name="Sharifova S."/>
            <person name="Ojaghi J."/>
            <person name="Eynullazada K."/>
            <person name="Bayramov B."/>
            <person name="Abdulazimova A."/>
            <person name="Shahmuradov I."/>
        </authorList>
    </citation>
    <scope>NUCLEOTIDE SEQUENCE [LARGE SCALE GENOMIC DNA]</scope>
    <source>
        <strain evidence="5">cv. AG2017</strain>
        <tissue evidence="4">Leaf</tissue>
    </source>
</reference>
<dbReference type="Gene3D" id="3.40.50.720">
    <property type="entry name" value="NAD(P)-binding Rossmann-like Domain"/>
    <property type="match status" value="1"/>
</dbReference>
<dbReference type="PANTHER" id="PTHR10366">
    <property type="entry name" value="NAD DEPENDENT EPIMERASE/DEHYDRATASE"/>
    <property type="match status" value="1"/>
</dbReference>
<feature type="domain" description="NAD-dependent epimerase/dehydratase" evidence="3">
    <location>
        <begin position="52"/>
        <end position="200"/>
    </location>
</feature>
<keyword evidence="5" id="KW-1185">Reference proteome</keyword>
<keyword evidence="1" id="KW-0521">NADP</keyword>
<dbReference type="InterPro" id="IPR050425">
    <property type="entry name" value="NAD(P)_dehydrat-like"/>
</dbReference>
<dbReference type="PANTHER" id="PTHR10366:SF575">
    <property type="entry name" value="NAD-DEPENDENT EPIMERASE_DEHYDRATASE DOMAIN-CONTAINING PROTEIN"/>
    <property type="match status" value="1"/>
</dbReference>
<sequence length="203" mass="22410">MALEGAHLFRAELLEEGSFNRRDAMAPSRPPPRSFSPLLTLSLLVFCCLLQADLIHPAVKSTLNVLGSCAKVPAVKRVVITSSMAAVFYSGRPLSPDVVVDETRLSDPAFCEKSELWYMLSKTLAEQEAWKFTKENGIDLVTINPGYVIDPILQPTLNTTIEMIFKLVNGSETYPNSTHRYVDVRDVANAHILAFENPSASGR</sequence>
<protein>
    <recommendedName>
        <fullName evidence="3">NAD-dependent epimerase/dehydratase domain-containing protein</fullName>
    </recommendedName>
</protein>
<evidence type="ECO:0000256" key="2">
    <source>
        <dbReference type="ARBA" id="ARBA00023002"/>
    </source>
</evidence>
<dbReference type="InterPro" id="IPR001509">
    <property type="entry name" value="Epimerase_deHydtase"/>
</dbReference>
<accession>A0A2I0L8V3</accession>
<evidence type="ECO:0000259" key="3">
    <source>
        <dbReference type="Pfam" id="PF01370"/>
    </source>
</evidence>
<dbReference type="GO" id="GO:0016616">
    <property type="term" value="F:oxidoreductase activity, acting on the CH-OH group of donors, NAD or NADP as acceptor"/>
    <property type="evidence" value="ECO:0007669"/>
    <property type="project" value="TreeGrafter"/>
</dbReference>
<organism evidence="4 5">
    <name type="scientific">Punica granatum</name>
    <name type="common">Pomegranate</name>
    <dbReference type="NCBI Taxonomy" id="22663"/>
    <lineage>
        <taxon>Eukaryota</taxon>
        <taxon>Viridiplantae</taxon>
        <taxon>Streptophyta</taxon>
        <taxon>Embryophyta</taxon>
        <taxon>Tracheophyta</taxon>
        <taxon>Spermatophyta</taxon>
        <taxon>Magnoliopsida</taxon>
        <taxon>eudicotyledons</taxon>
        <taxon>Gunneridae</taxon>
        <taxon>Pentapetalae</taxon>
        <taxon>rosids</taxon>
        <taxon>malvids</taxon>
        <taxon>Myrtales</taxon>
        <taxon>Lythraceae</taxon>
        <taxon>Punica</taxon>
    </lineage>
</organism>
<dbReference type="EMBL" id="PGOL01000105">
    <property type="protein sequence ID" value="PKI77138.1"/>
    <property type="molecule type" value="Genomic_DNA"/>
</dbReference>
<proteinExistence type="predicted"/>